<gene>
    <name evidence="10" type="ORF">EIP75_04770</name>
</gene>
<dbReference type="NCBIfam" id="TIGR01726">
    <property type="entry name" value="HEQRo_perm_3TM"/>
    <property type="match status" value="1"/>
</dbReference>
<feature type="transmembrane region" description="Helical" evidence="8">
    <location>
        <begin position="118"/>
        <end position="140"/>
    </location>
</feature>
<dbReference type="GO" id="GO:0043190">
    <property type="term" value="C:ATP-binding cassette (ABC) transporter complex"/>
    <property type="evidence" value="ECO:0007669"/>
    <property type="project" value="InterPro"/>
</dbReference>
<keyword evidence="11" id="KW-1185">Reference proteome</keyword>
<name>A0A3R8YQ86_9BURK</name>
<dbReference type="InterPro" id="IPR010065">
    <property type="entry name" value="AA_ABC_transptr_permease_3TM"/>
</dbReference>
<dbReference type="RefSeq" id="WP_125242091.1">
    <property type="nucleotide sequence ID" value="NZ_RSED01000003.1"/>
</dbReference>
<dbReference type="SUPFAM" id="SSF161098">
    <property type="entry name" value="MetI-like"/>
    <property type="match status" value="1"/>
</dbReference>
<evidence type="ECO:0000313" key="11">
    <source>
        <dbReference type="Proteomes" id="UP000269265"/>
    </source>
</evidence>
<feature type="domain" description="ABC transmembrane type-1" evidence="9">
    <location>
        <begin position="150"/>
        <end position="345"/>
    </location>
</feature>
<evidence type="ECO:0000256" key="1">
    <source>
        <dbReference type="ARBA" id="ARBA00004429"/>
    </source>
</evidence>
<evidence type="ECO:0000259" key="9">
    <source>
        <dbReference type="PROSITE" id="PS50928"/>
    </source>
</evidence>
<dbReference type="PANTHER" id="PTHR30614">
    <property type="entry name" value="MEMBRANE COMPONENT OF AMINO ACID ABC TRANSPORTER"/>
    <property type="match status" value="1"/>
</dbReference>
<dbReference type="InterPro" id="IPR000515">
    <property type="entry name" value="MetI-like"/>
</dbReference>
<dbReference type="AlphaFoldDB" id="A0A3R8YQ86"/>
<reference evidence="10 11" key="1">
    <citation type="submission" date="2018-12" db="EMBL/GenBank/DDBJ databases">
        <title>The whole draft genome of Aquabacterium sp. SJQ9.</title>
        <authorList>
            <person name="Sun L."/>
            <person name="Gao X."/>
            <person name="Chen W."/>
            <person name="Huang K."/>
        </authorList>
    </citation>
    <scope>NUCLEOTIDE SEQUENCE [LARGE SCALE GENOMIC DNA]</scope>
    <source>
        <strain evidence="10 11">SJQ9</strain>
    </source>
</reference>
<dbReference type="EMBL" id="RSED01000003">
    <property type="protein sequence ID" value="RRS05523.1"/>
    <property type="molecule type" value="Genomic_DNA"/>
</dbReference>
<comment type="subcellular location">
    <subcellularLocation>
        <location evidence="1">Cell inner membrane</location>
        <topology evidence="1">Multi-pass membrane protein</topology>
    </subcellularLocation>
    <subcellularLocation>
        <location evidence="8">Cell membrane</location>
        <topology evidence="8">Multi-pass membrane protein</topology>
    </subcellularLocation>
</comment>
<dbReference type="OrthoDB" id="9771188at2"/>
<proteinExistence type="inferred from homology"/>
<evidence type="ECO:0000256" key="4">
    <source>
        <dbReference type="ARBA" id="ARBA00022475"/>
    </source>
</evidence>
<feature type="transmembrane region" description="Helical" evidence="8">
    <location>
        <begin position="87"/>
        <end position="106"/>
    </location>
</feature>
<evidence type="ECO:0000256" key="8">
    <source>
        <dbReference type="RuleBase" id="RU363032"/>
    </source>
</evidence>
<evidence type="ECO:0000256" key="5">
    <source>
        <dbReference type="ARBA" id="ARBA00022692"/>
    </source>
</evidence>
<evidence type="ECO:0000256" key="3">
    <source>
        <dbReference type="ARBA" id="ARBA00022448"/>
    </source>
</evidence>
<comment type="caution">
    <text evidence="10">The sequence shown here is derived from an EMBL/GenBank/DDBJ whole genome shotgun (WGS) entry which is preliminary data.</text>
</comment>
<evidence type="ECO:0000256" key="2">
    <source>
        <dbReference type="ARBA" id="ARBA00010072"/>
    </source>
</evidence>
<accession>A0A3R8YQ86</accession>
<protein>
    <submittedName>
        <fullName evidence="10">Amino acid ABC transporter permease</fullName>
    </submittedName>
</protein>
<evidence type="ECO:0000256" key="6">
    <source>
        <dbReference type="ARBA" id="ARBA00022989"/>
    </source>
</evidence>
<dbReference type="PROSITE" id="PS50928">
    <property type="entry name" value="ABC_TM1"/>
    <property type="match status" value="1"/>
</dbReference>
<organism evidence="10 11">
    <name type="scientific">Aquabacterium soli</name>
    <dbReference type="NCBI Taxonomy" id="2493092"/>
    <lineage>
        <taxon>Bacteria</taxon>
        <taxon>Pseudomonadati</taxon>
        <taxon>Pseudomonadota</taxon>
        <taxon>Betaproteobacteria</taxon>
        <taxon>Burkholderiales</taxon>
        <taxon>Aquabacterium</taxon>
    </lineage>
</organism>
<feature type="transmembrane region" description="Helical" evidence="8">
    <location>
        <begin position="186"/>
        <end position="209"/>
    </location>
</feature>
<keyword evidence="6 8" id="KW-1133">Transmembrane helix</keyword>
<dbReference type="InterPro" id="IPR035906">
    <property type="entry name" value="MetI-like_sf"/>
</dbReference>
<dbReference type="Proteomes" id="UP000269265">
    <property type="component" value="Unassembled WGS sequence"/>
</dbReference>
<dbReference type="GO" id="GO:0022857">
    <property type="term" value="F:transmembrane transporter activity"/>
    <property type="evidence" value="ECO:0007669"/>
    <property type="project" value="InterPro"/>
</dbReference>
<dbReference type="PANTHER" id="PTHR30614:SF41">
    <property type="entry name" value="INNER MEMBRANE AMINO-ACID ABC TRANSPORTER PERMEASE PROTEIN YHDY"/>
    <property type="match status" value="1"/>
</dbReference>
<feature type="transmembrane region" description="Helical" evidence="8">
    <location>
        <begin position="152"/>
        <end position="174"/>
    </location>
</feature>
<dbReference type="Pfam" id="PF00528">
    <property type="entry name" value="BPD_transp_1"/>
    <property type="match status" value="1"/>
</dbReference>
<dbReference type="GO" id="GO:0006865">
    <property type="term" value="P:amino acid transport"/>
    <property type="evidence" value="ECO:0007669"/>
    <property type="project" value="TreeGrafter"/>
</dbReference>
<sequence length="359" mass="39218">MNGQARVAKAKSHRDVRAWLWQAPLLVLLLWLGWHVLDWGLLKAVFRPDVEACRALEHHGACWGVVTEKWRWWLFGRYPAEAHWRPALTLLLWAGALALLIAPAWHGRLGTPGGRRSVAASLPLWLLGLALLGGGWAGLAPVESRLWGGLPLTVLLTVVSLGLSMPLAVVLAWARLSRRPWLSWPAAALIEVVRGAPLVMWLFMAAFLLPAVLPASWGVGPVGRVLMVTVVFSAAYAAETLRGSLRVVAGEQAEAAHVLGAGWWASQRLVILPQAFRTALPSLANHSIGVLKDTSLVMIVSLQELTGAMSVSLNGDPEWRPFFLEAYLVIALVYALMCLGVSALGRRLEQHYPALGYRQ</sequence>
<dbReference type="InterPro" id="IPR043429">
    <property type="entry name" value="ArtM/GltK/GlnP/TcyL/YhdX-like"/>
</dbReference>
<comment type="similarity">
    <text evidence="2">Belongs to the binding-protein-dependent transport system permease family. HisMQ subfamily.</text>
</comment>
<evidence type="ECO:0000313" key="10">
    <source>
        <dbReference type="EMBL" id="RRS05523.1"/>
    </source>
</evidence>
<evidence type="ECO:0000256" key="7">
    <source>
        <dbReference type="ARBA" id="ARBA00023136"/>
    </source>
</evidence>
<dbReference type="Gene3D" id="1.10.3720.10">
    <property type="entry name" value="MetI-like"/>
    <property type="match status" value="1"/>
</dbReference>
<feature type="transmembrane region" description="Helical" evidence="8">
    <location>
        <begin position="18"/>
        <end position="37"/>
    </location>
</feature>
<keyword evidence="4" id="KW-1003">Cell membrane</keyword>
<keyword evidence="7 8" id="KW-0472">Membrane</keyword>
<dbReference type="CDD" id="cd06261">
    <property type="entry name" value="TM_PBP2"/>
    <property type="match status" value="1"/>
</dbReference>
<keyword evidence="3 8" id="KW-0813">Transport</keyword>
<keyword evidence="5 8" id="KW-0812">Transmembrane</keyword>
<feature type="transmembrane region" description="Helical" evidence="8">
    <location>
        <begin position="326"/>
        <end position="345"/>
    </location>
</feature>